<evidence type="ECO:0000259" key="1">
    <source>
        <dbReference type="Pfam" id="PF14540"/>
    </source>
</evidence>
<keyword evidence="5" id="KW-1185">Reference proteome</keyword>
<feature type="domain" description="YgxA-like substrate binding" evidence="3">
    <location>
        <begin position="120"/>
        <end position="218"/>
    </location>
</feature>
<feature type="domain" description="YgxA-like helix-turn-helix" evidence="2">
    <location>
        <begin position="226"/>
        <end position="271"/>
    </location>
</feature>
<dbReference type="Proteomes" id="UP000053750">
    <property type="component" value="Unassembled WGS sequence"/>
</dbReference>
<dbReference type="Pfam" id="PF14540">
    <property type="entry name" value="NTF-like"/>
    <property type="match status" value="1"/>
</dbReference>
<evidence type="ECO:0000313" key="4">
    <source>
        <dbReference type="EMBL" id="EXX85305.1"/>
    </source>
</evidence>
<dbReference type="InterPro" id="IPR041143">
    <property type="entry name" value="YgxA_HTH"/>
</dbReference>
<dbReference type="Pfam" id="PF22339">
    <property type="entry name" value="YgxA-like_sub_bind"/>
    <property type="match status" value="1"/>
</dbReference>
<dbReference type="InterPro" id="IPR043519">
    <property type="entry name" value="NT_sf"/>
</dbReference>
<dbReference type="Gene3D" id="1.10.10.10">
    <property type="entry name" value="Winged helix-like DNA-binding domain superfamily/Winged helix DNA-binding domain"/>
    <property type="match status" value="1"/>
</dbReference>
<evidence type="ECO:0000313" key="5">
    <source>
        <dbReference type="Proteomes" id="UP000053750"/>
    </source>
</evidence>
<dbReference type="InterPro" id="IPR036388">
    <property type="entry name" value="WH-like_DNA-bd_sf"/>
</dbReference>
<dbReference type="Pfam" id="PF18576">
    <property type="entry name" value="HTH_52"/>
    <property type="match status" value="1"/>
</dbReference>
<protein>
    <recommendedName>
        <fullName evidence="6">Nucleotidyltransferase-like domain-containing protein</fullName>
    </recommendedName>
</protein>
<evidence type="ECO:0008006" key="6">
    <source>
        <dbReference type="Google" id="ProtNLM"/>
    </source>
</evidence>
<dbReference type="Gene3D" id="3.30.460.10">
    <property type="entry name" value="Beta Polymerase, domain 2"/>
    <property type="match status" value="1"/>
</dbReference>
<evidence type="ECO:0000259" key="2">
    <source>
        <dbReference type="Pfam" id="PF18576"/>
    </source>
</evidence>
<dbReference type="RefSeq" id="WP_036584328.1">
    <property type="nucleotide sequence ID" value="NZ_KK082172.1"/>
</dbReference>
<gene>
    <name evidence="4" type="ORF">BG53_08845</name>
</gene>
<dbReference type="InterPro" id="IPR054515">
    <property type="entry name" value="YgxA-like_substrate-bd"/>
</dbReference>
<evidence type="ECO:0000259" key="3">
    <source>
        <dbReference type="Pfam" id="PF22339"/>
    </source>
</evidence>
<comment type="caution">
    <text evidence="4">The sequence shown here is derived from an EMBL/GenBank/DDBJ whole genome shotgun (WGS) entry which is preliminary data.</text>
</comment>
<proteinExistence type="predicted"/>
<dbReference type="InterPro" id="IPR029348">
    <property type="entry name" value="NTF-like"/>
</dbReference>
<dbReference type="EMBL" id="JFHU01000232">
    <property type="protein sequence ID" value="EXX85305.1"/>
    <property type="molecule type" value="Genomic_DNA"/>
</dbReference>
<reference evidence="4 5" key="1">
    <citation type="submission" date="2014-02" db="EMBL/GenBank/DDBJ databases">
        <title>Genome sequence of Paenibacillus darwinianus reveals adaptive mechanisms for survival in Antarctic soils.</title>
        <authorList>
            <person name="Dsouza M."/>
            <person name="Taylor M.W."/>
            <person name="Turner S.J."/>
            <person name="Aislabie J."/>
        </authorList>
    </citation>
    <scope>NUCLEOTIDE SEQUENCE [LARGE SCALE GENOMIC DNA]</scope>
    <source>
        <strain evidence="4 5">CE1</strain>
    </source>
</reference>
<dbReference type="AlphaFoldDB" id="A0A9W5RZ59"/>
<sequence>MEAIKTHFFDIFHKRAGLVGLMAIDNPYPYNPLIDGLDLLLLAVMDKEDPDRCVEHAGYRGKRVQIRSVVPSVLEQWIAGNENRNIIPWLVRGEILFDREQYLAQIRQRLLAFPEGLRKQKMLAEFAAFLRTYLHAKQDLQDGNILDAHSHILTSLHHWAHIVLIEEGVHPELTVWAQIKGFNTGVYKLYEELTVSPETLEQRVQLVLLACEFQVMSRMKFCCRLLLELMESSEEPLSVMELYNHPELHHLRVDLSLLLQKLVVRGFIREVAVIPDTGDTEALELKYAPLANDT</sequence>
<organism evidence="4 5">
    <name type="scientific">Paenibacillus darwinianus</name>
    <dbReference type="NCBI Taxonomy" id="1380763"/>
    <lineage>
        <taxon>Bacteria</taxon>
        <taxon>Bacillati</taxon>
        <taxon>Bacillota</taxon>
        <taxon>Bacilli</taxon>
        <taxon>Bacillales</taxon>
        <taxon>Paenibacillaceae</taxon>
        <taxon>Paenibacillus</taxon>
    </lineage>
</organism>
<dbReference type="Gene3D" id="1.20.120.330">
    <property type="entry name" value="Nucleotidyltransferases domain 2"/>
    <property type="match status" value="1"/>
</dbReference>
<accession>A0A9W5RZ59</accession>
<feature type="domain" description="Nucleotidyltransferase-like" evidence="1">
    <location>
        <begin position="1"/>
        <end position="118"/>
    </location>
</feature>
<name>A0A9W5RZ59_9BACL</name>